<proteinExistence type="predicted"/>
<organism evidence="2 3">
    <name type="scientific">Syncephalis pseudoplumigaleata</name>
    <dbReference type="NCBI Taxonomy" id="1712513"/>
    <lineage>
        <taxon>Eukaryota</taxon>
        <taxon>Fungi</taxon>
        <taxon>Fungi incertae sedis</taxon>
        <taxon>Zoopagomycota</taxon>
        <taxon>Zoopagomycotina</taxon>
        <taxon>Zoopagomycetes</taxon>
        <taxon>Zoopagales</taxon>
        <taxon>Piptocephalidaceae</taxon>
        <taxon>Syncephalis</taxon>
    </lineage>
</organism>
<feature type="region of interest" description="Disordered" evidence="1">
    <location>
        <begin position="40"/>
        <end position="73"/>
    </location>
</feature>
<protein>
    <submittedName>
        <fullName evidence="2">Uncharacterized protein</fullName>
    </submittedName>
</protein>
<evidence type="ECO:0000313" key="3">
    <source>
        <dbReference type="Proteomes" id="UP000278143"/>
    </source>
</evidence>
<sequence>MAIRLPNHPAASGASGYSPYPHPVVYASASTATAMQHPMTAHPAALQSVPPSPSTASAPTARGRRRSHSVTDEDLVAADHRHTAIRAGTSGAVQRRYTAKPCAKMARIDPDKEGQSSKDARADGRELLDLESILVRAASKEPLSPIDEHRLYADIERLFSSTHQMARLFSLPATSTTTRVDPAIALNHPLIERTFREATLEKAVGAEAVQEASTEMARTASPLRRLIALALGRTLSRFTFSQGRLDDWAIVVLSIVGMNPDLGTALGQHFLISSFVDLCLRLEPRQPCG</sequence>
<reference evidence="3" key="1">
    <citation type="journal article" date="2018" name="Nat. Microbiol.">
        <title>Leveraging single-cell genomics to expand the fungal tree of life.</title>
        <authorList>
            <person name="Ahrendt S.R."/>
            <person name="Quandt C.A."/>
            <person name="Ciobanu D."/>
            <person name="Clum A."/>
            <person name="Salamov A."/>
            <person name="Andreopoulos B."/>
            <person name="Cheng J.F."/>
            <person name="Woyke T."/>
            <person name="Pelin A."/>
            <person name="Henrissat B."/>
            <person name="Reynolds N.K."/>
            <person name="Benny G.L."/>
            <person name="Smith M.E."/>
            <person name="James T.Y."/>
            <person name="Grigoriev I.V."/>
        </authorList>
    </citation>
    <scope>NUCLEOTIDE SEQUENCE [LARGE SCALE GENOMIC DNA]</scope>
    <source>
        <strain evidence="3">Benny S71-1</strain>
    </source>
</reference>
<dbReference type="OrthoDB" id="5750362at2759"/>
<accession>A0A4P9YV88</accession>
<dbReference type="AlphaFoldDB" id="A0A4P9YV88"/>
<dbReference type="EMBL" id="KZ990582">
    <property type="protein sequence ID" value="RKP23917.1"/>
    <property type="molecule type" value="Genomic_DNA"/>
</dbReference>
<gene>
    <name evidence="2" type="ORF">SYNPS1DRAFT_23998</name>
</gene>
<name>A0A4P9YV88_9FUNG</name>
<keyword evidence="3" id="KW-1185">Reference proteome</keyword>
<evidence type="ECO:0000313" key="2">
    <source>
        <dbReference type="EMBL" id="RKP23917.1"/>
    </source>
</evidence>
<dbReference type="Proteomes" id="UP000278143">
    <property type="component" value="Unassembled WGS sequence"/>
</dbReference>
<evidence type="ECO:0000256" key="1">
    <source>
        <dbReference type="SAM" id="MobiDB-lite"/>
    </source>
</evidence>